<evidence type="ECO:0000256" key="4">
    <source>
        <dbReference type="PROSITE-ProRule" id="PRU00452"/>
    </source>
</evidence>
<dbReference type="Gene3D" id="3.30.40.10">
    <property type="entry name" value="Zinc/RING finger domain, C3HC4 (zinc finger)"/>
    <property type="match status" value="1"/>
</dbReference>
<dbReference type="InterPro" id="IPR013083">
    <property type="entry name" value="Znf_RING/FYVE/PHD"/>
</dbReference>
<reference evidence="7" key="2">
    <citation type="submission" date="2018-03" db="EMBL/GenBank/DDBJ databases">
        <title>The Triticum urartu genome reveals the dynamic nature of wheat genome evolution.</title>
        <authorList>
            <person name="Ling H."/>
            <person name="Ma B."/>
            <person name="Shi X."/>
            <person name="Liu H."/>
            <person name="Dong L."/>
            <person name="Sun H."/>
            <person name="Cao Y."/>
            <person name="Gao Q."/>
            <person name="Zheng S."/>
            <person name="Li Y."/>
            <person name="Yu Y."/>
            <person name="Du H."/>
            <person name="Qi M."/>
            <person name="Li Y."/>
            <person name="Yu H."/>
            <person name="Cui Y."/>
            <person name="Wang N."/>
            <person name="Chen C."/>
            <person name="Wu H."/>
            <person name="Zhao Y."/>
            <person name="Zhang J."/>
            <person name="Li Y."/>
            <person name="Zhou W."/>
            <person name="Zhang B."/>
            <person name="Hu W."/>
            <person name="Eijk M."/>
            <person name="Tang J."/>
            <person name="Witsenboer H."/>
            <person name="Zhao S."/>
            <person name="Li Z."/>
            <person name="Zhang A."/>
            <person name="Wang D."/>
            <person name="Liang C."/>
        </authorList>
    </citation>
    <scope>NUCLEOTIDE SEQUENCE [LARGE SCALE GENOMIC DNA]</scope>
    <source>
        <strain evidence="7">cv. G1812</strain>
    </source>
</reference>
<dbReference type="Pfam" id="PF02891">
    <property type="entry name" value="zf-MIZ"/>
    <property type="match status" value="1"/>
</dbReference>
<dbReference type="Gramene" id="TuG1812G0700001300.01.T01">
    <property type="protein sequence ID" value="TuG1812G0700001300.01.T01"/>
    <property type="gene ID" value="TuG1812G0700001300.01"/>
</dbReference>
<dbReference type="GeneID" id="125518269"/>
<evidence type="ECO:0000256" key="3">
    <source>
        <dbReference type="ARBA" id="ARBA00022833"/>
    </source>
</evidence>
<dbReference type="PANTHER" id="PTHR10782:SF4">
    <property type="entry name" value="TONALLI, ISOFORM E"/>
    <property type="match status" value="1"/>
</dbReference>
<evidence type="ECO:0000313" key="7">
    <source>
        <dbReference type="EnsemblPlants" id="TuG1812G0700001300.01.T01"/>
    </source>
</evidence>
<feature type="compositionally biased region" description="Polar residues" evidence="5">
    <location>
        <begin position="752"/>
        <end position="763"/>
    </location>
</feature>
<keyword evidence="8" id="KW-1185">Reference proteome</keyword>
<dbReference type="GO" id="GO:0061665">
    <property type="term" value="F:SUMO ligase activity"/>
    <property type="evidence" value="ECO:0007669"/>
    <property type="project" value="TreeGrafter"/>
</dbReference>
<dbReference type="AlphaFoldDB" id="A0A8R7V3A3"/>
<reference evidence="8" key="1">
    <citation type="journal article" date="2013" name="Nature">
        <title>Draft genome of the wheat A-genome progenitor Triticum urartu.</title>
        <authorList>
            <person name="Ling H.Q."/>
            <person name="Zhao S."/>
            <person name="Liu D."/>
            <person name="Wang J."/>
            <person name="Sun H."/>
            <person name="Zhang C."/>
            <person name="Fan H."/>
            <person name="Li D."/>
            <person name="Dong L."/>
            <person name="Tao Y."/>
            <person name="Gao C."/>
            <person name="Wu H."/>
            <person name="Li Y."/>
            <person name="Cui Y."/>
            <person name="Guo X."/>
            <person name="Zheng S."/>
            <person name="Wang B."/>
            <person name="Yu K."/>
            <person name="Liang Q."/>
            <person name="Yang W."/>
            <person name="Lou X."/>
            <person name="Chen J."/>
            <person name="Feng M."/>
            <person name="Jian J."/>
            <person name="Zhang X."/>
            <person name="Luo G."/>
            <person name="Jiang Y."/>
            <person name="Liu J."/>
            <person name="Wang Z."/>
            <person name="Sha Y."/>
            <person name="Zhang B."/>
            <person name="Wu H."/>
            <person name="Tang D."/>
            <person name="Shen Q."/>
            <person name="Xue P."/>
            <person name="Zou S."/>
            <person name="Wang X."/>
            <person name="Liu X."/>
            <person name="Wang F."/>
            <person name="Yang Y."/>
            <person name="An X."/>
            <person name="Dong Z."/>
            <person name="Zhang K."/>
            <person name="Zhang X."/>
            <person name="Luo M.C."/>
            <person name="Dvorak J."/>
            <person name="Tong Y."/>
            <person name="Wang J."/>
            <person name="Yang H."/>
            <person name="Li Z."/>
            <person name="Wang D."/>
            <person name="Zhang A."/>
            <person name="Wang J."/>
        </authorList>
    </citation>
    <scope>NUCLEOTIDE SEQUENCE</scope>
    <source>
        <strain evidence="8">cv. G1812</strain>
    </source>
</reference>
<feature type="region of interest" description="Disordered" evidence="5">
    <location>
        <begin position="602"/>
        <end position="630"/>
    </location>
</feature>
<sequence>MSGGAALASQPQPSAPQSQAQPQPQQQQQQQQAREQLKKAVEMNAVRLQAIGERIRGHFRGGSYALAPADLSHLVYALARGIDYALSGGDIPKIAGEIPDTLRKVYELRKDPFLQSSVMVLIISCKNACKNKWFQPSDFIDILRMADELSGSFCTNSSEPANDSTVLEIISTVMPRYYPKLKFDRLITSLEAKVGYDILMADFFIHRNLPKHEKICLVVVQKENLDVSSCIASPQHVSFLVNGKGVDKRTNVSMETGPQFPTDITKMLKYGANIVQAVGYFTANYIIAVAVVNNLMSFDAPKLSDYAQPVTTDLPDSDSDMLLEGPSRVSLKCPISFRRVQTPVKGRLCKHHQCFDYDSYMDINSRKPTWRCPCCNTPSNFIDIRIDQEMAKILQETGNDIMDVLVFPDGSWKAVSVHDEKSDKHGDAIQQNGNTVETDATPSDVIDLINKDDDGDLPMSSASSSEDLKPVLNSQDISVMDYLPDFPLSTAAQSEDMYVGGGTSTSGQNSLPSSSGGPGTSSIGTLESILPRDILQMLPATTRAISPSETSNLTSAMQQVSQGYPNIMQMQSQLDSLLRSAHHTRNVRREPVAVQALAVPQHNSSRRVQANVSNCPPPTPQSISPSSNYQAHHVTNADSVITSMVNGVGPLSRAPDGSSPFHLQSTQQDMRNMPNHQRGRVMGLAANPYMHMRPPTGGPGQGRGANAYGGPYPQQYQQYDQRQFDNLIGQLVNRGGPVSQATPGHLYVPQQSQAMRTQALSRPSTPPVQPRVQSPGLAPTAPRVQSPGLAPTVPRVQSPGLAPTAPRVQSPGLAPTAPRVQSPGLAPTAPRVQSPGLAPTVPRVQSPGLPPSPTPATPLLEDSDVPEIEMDPNWQPTGQMRGSLVGSAYDQAIERYLQPGGGQRTNQSRPPGR</sequence>
<dbReference type="InterPro" id="IPR004181">
    <property type="entry name" value="Znf_MIZ"/>
</dbReference>
<evidence type="ECO:0000256" key="2">
    <source>
        <dbReference type="ARBA" id="ARBA00022771"/>
    </source>
</evidence>
<feature type="region of interest" description="Disordered" evidence="5">
    <location>
        <begin position="1"/>
        <end position="37"/>
    </location>
</feature>
<dbReference type="RefSeq" id="XP_048539123.1">
    <property type="nucleotide sequence ID" value="XM_048683166.1"/>
</dbReference>
<feature type="region of interest" description="Disordered" evidence="5">
    <location>
        <begin position="419"/>
        <end position="470"/>
    </location>
</feature>
<evidence type="ECO:0000259" key="6">
    <source>
        <dbReference type="PROSITE" id="PS51044"/>
    </source>
</evidence>
<protein>
    <recommendedName>
        <fullName evidence="6">SP-RING-type domain-containing protein</fullName>
    </recommendedName>
</protein>
<dbReference type="EnsemblPlants" id="TuG1812G0700001300.01.T01">
    <property type="protein sequence ID" value="TuG1812G0700001300.01.T01"/>
    <property type="gene ID" value="TuG1812G0700001300.01"/>
</dbReference>
<keyword evidence="2 4" id="KW-0863">Zinc-finger</keyword>
<dbReference type="GO" id="GO:0016925">
    <property type="term" value="P:protein sumoylation"/>
    <property type="evidence" value="ECO:0007669"/>
    <property type="project" value="TreeGrafter"/>
</dbReference>
<feature type="compositionally biased region" description="Low complexity" evidence="5">
    <location>
        <begin position="8"/>
        <end position="33"/>
    </location>
</feature>
<dbReference type="GO" id="GO:0000785">
    <property type="term" value="C:chromatin"/>
    <property type="evidence" value="ECO:0007669"/>
    <property type="project" value="TreeGrafter"/>
</dbReference>
<evidence type="ECO:0000256" key="5">
    <source>
        <dbReference type="SAM" id="MobiDB-lite"/>
    </source>
</evidence>
<name>A0A8R7V3A3_TRIUA</name>
<dbReference type="CDD" id="cd16650">
    <property type="entry name" value="SP-RING_PIAS-like"/>
    <property type="match status" value="1"/>
</dbReference>
<feature type="compositionally biased region" description="Polar residues" evidence="5">
    <location>
        <begin position="602"/>
        <end position="614"/>
    </location>
</feature>
<evidence type="ECO:0000313" key="8">
    <source>
        <dbReference type="Proteomes" id="UP000015106"/>
    </source>
</evidence>
<dbReference type="Proteomes" id="UP000015106">
    <property type="component" value="Chromosome 7"/>
</dbReference>
<feature type="region of interest" description="Disordered" evidence="5">
    <location>
        <begin position="497"/>
        <end position="525"/>
    </location>
</feature>
<feature type="compositionally biased region" description="Polar residues" evidence="5">
    <location>
        <begin position="429"/>
        <end position="441"/>
    </location>
</feature>
<reference evidence="7" key="3">
    <citation type="submission" date="2022-06" db="UniProtKB">
        <authorList>
            <consortium name="EnsemblPlants"/>
        </authorList>
    </citation>
    <scope>IDENTIFICATION</scope>
</reference>
<keyword evidence="3" id="KW-0862">Zinc</keyword>
<dbReference type="KEGG" id="tua:125518269"/>
<proteinExistence type="predicted"/>
<evidence type="ECO:0000256" key="1">
    <source>
        <dbReference type="ARBA" id="ARBA00022723"/>
    </source>
</evidence>
<dbReference type="PANTHER" id="PTHR10782">
    <property type="entry name" value="ZINC FINGER MIZ DOMAIN-CONTAINING PROTEIN"/>
    <property type="match status" value="1"/>
</dbReference>
<gene>
    <name evidence="7" type="primary">LOC125518269</name>
</gene>
<feature type="domain" description="SP-RING-type" evidence="6">
    <location>
        <begin position="317"/>
        <end position="399"/>
    </location>
</feature>
<feature type="compositionally biased region" description="Acidic residues" evidence="5">
    <location>
        <begin position="861"/>
        <end position="870"/>
    </location>
</feature>
<dbReference type="OrthoDB" id="10263264at2759"/>
<dbReference type="PROSITE" id="PS51044">
    <property type="entry name" value="ZF_SP_RING"/>
    <property type="match status" value="1"/>
</dbReference>
<feature type="compositionally biased region" description="Low complexity" evidence="5">
    <location>
        <begin position="505"/>
        <end position="525"/>
    </location>
</feature>
<accession>A0A8R7V3A3</accession>
<feature type="region of interest" description="Disordered" evidence="5">
    <location>
        <begin position="752"/>
        <end position="882"/>
    </location>
</feature>
<organism evidence="7 8">
    <name type="scientific">Triticum urartu</name>
    <name type="common">Red wild einkorn</name>
    <name type="synonym">Crithodium urartu</name>
    <dbReference type="NCBI Taxonomy" id="4572"/>
    <lineage>
        <taxon>Eukaryota</taxon>
        <taxon>Viridiplantae</taxon>
        <taxon>Streptophyta</taxon>
        <taxon>Embryophyta</taxon>
        <taxon>Tracheophyta</taxon>
        <taxon>Spermatophyta</taxon>
        <taxon>Magnoliopsida</taxon>
        <taxon>Liliopsida</taxon>
        <taxon>Poales</taxon>
        <taxon>Poaceae</taxon>
        <taxon>BOP clade</taxon>
        <taxon>Pooideae</taxon>
        <taxon>Triticodae</taxon>
        <taxon>Triticeae</taxon>
        <taxon>Triticinae</taxon>
        <taxon>Triticum</taxon>
    </lineage>
</organism>
<dbReference type="GO" id="GO:0008270">
    <property type="term" value="F:zinc ion binding"/>
    <property type="evidence" value="ECO:0007669"/>
    <property type="project" value="UniProtKB-KW"/>
</dbReference>
<keyword evidence="1" id="KW-0479">Metal-binding</keyword>